<keyword evidence="1" id="KW-0472">Membrane</keyword>
<dbReference type="InterPro" id="IPR008962">
    <property type="entry name" value="PapD-like_sf"/>
</dbReference>
<dbReference type="InterPro" id="IPR013783">
    <property type="entry name" value="Ig-like_fold"/>
</dbReference>
<organism evidence="2 3">
    <name type="scientific">Haemonchus contortus</name>
    <name type="common">Barber pole worm</name>
    <dbReference type="NCBI Taxonomy" id="6289"/>
    <lineage>
        <taxon>Eukaryota</taxon>
        <taxon>Metazoa</taxon>
        <taxon>Ecdysozoa</taxon>
        <taxon>Nematoda</taxon>
        <taxon>Chromadorea</taxon>
        <taxon>Rhabditida</taxon>
        <taxon>Rhabditina</taxon>
        <taxon>Rhabditomorpha</taxon>
        <taxon>Strongyloidea</taxon>
        <taxon>Trichostrongylidae</taxon>
        <taxon>Haemonchus</taxon>
    </lineage>
</organism>
<evidence type="ECO:0000313" key="3">
    <source>
        <dbReference type="WBParaSite" id="HCON_00154780-00002"/>
    </source>
</evidence>
<evidence type="ECO:0000313" key="2">
    <source>
        <dbReference type="Proteomes" id="UP000025227"/>
    </source>
</evidence>
<dbReference type="WBParaSite" id="HCON_00154780-00002">
    <property type="protein sequence ID" value="HCON_00154780-00002"/>
    <property type="gene ID" value="HCON_00154780"/>
</dbReference>
<evidence type="ECO:0000256" key="1">
    <source>
        <dbReference type="SAM" id="Phobius"/>
    </source>
</evidence>
<name>A0A7I4YYS1_HAECO</name>
<keyword evidence="1" id="KW-1133">Transmembrane helix</keyword>
<dbReference type="Proteomes" id="UP000025227">
    <property type="component" value="Unplaced"/>
</dbReference>
<dbReference type="Gene3D" id="2.60.40.10">
    <property type="entry name" value="Immunoglobulins"/>
    <property type="match status" value="1"/>
</dbReference>
<feature type="transmembrane region" description="Helical" evidence="1">
    <location>
        <begin position="258"/>
        <end position="277"/>
    </location>
</feature>
<feature type="transmembrane region" description="Helical" evidence="1">
    <location>
        <begin position="297"/>
        <end position="316"/>
    </location>
</feature>
<keyword evidence="2" id="KW-1185">Reference proteome</keyword>
<proteinExistence type="predicted"/>
<feature type="transmembrane region" description="Helical" evidence="1">
    <location>
        <begin position="213"/>
        <end position="237"/>
    </location>
</feature>
<dbReference type="SUPFAM" id="SSF49354">
    <property type="entry name" value="PapD-like"/>
    <property type="match status" value="1"/>
</dbReference>
<sequence length="500" mass="57213">MSCAYRIIPFLIHSSMSFGTTTLPSIRSLPVGNYTGKCVNTFPPQCDDELCYGAILRHTEGQVFRLGCLSTLTVDQSFDCKTALLLSTSNSTCIDTGLRQVCCCFPGSEECNSLWKPKLRLARLNAEEAVLLVLSIVLILFIFRGLNWILKFATMEWGSEIPTVGGDKFTSIELNFGIVKLMILLALLISLWYPIIRDCEDHVEGVFEEKYFFIAQLFDSYMTGLLYCIYPLFLLMVDLNRIRYMTMRYIICRTAHTCISLVTALLALVPLALFTYQSFHLYRQEKEVKYCKLRKQWNRLVLNSVAYFIYIVIVLAQEGVQYMFTQNNNPGGDDSAMNSPEQQIFNESIREQLETAKSNTIVEKEEVLRITPRPFIIDNSGEGVLSLENLDPCEWITVRVLISAPRSYAVHPQKVIIPPHRSSTISVRLRNDVEIELTRESGLMLQWFTVGTNCPGVDVTRLWQRPYIKPRKCWYFYVLPIFHESQEASMETARPASTVN</sequence>
<dbReference type="OrthoDB" id="5839337at2759"/>
<dbReference type="AlphaFoldDB" id="A0A7I4YYS1"/>
<feature type="transmembrane region" description="Helical" evidence="1">
    <location>
        <begin position="171"/>
        <end position="193"/>
    </location>
</feature>
<dbReference type="OMA" id="WVAIRIL"/>
<protein>
    <submittedName>
        <fullName evidence="3">GPS domain-containing protein</fullName>
    </submittedName>
</protein>
<accession>A0A7I4YYS1</accession>
<keyword evidence="1" id="KW-0812">Transmembrane</keyword>
<reference evidence="3" key="1">
    <citation type="submission" date="2020-12" db="UniProtKB">
        <authorList>
            <consortium name="WormBaseParasite"/>
        </authorList>
    </citation>
    <scope>IDENTIFICATION</scope>
    <source>
        <strain evidence="3">MHco3</strain>
    </source>
</reference>
<feature type="transmembrane region" description="Helical" evidence="1">
    <location>
        <begin position="129"/>
        <end position="150"/>
    </location>
</feature>